<dbReference type="SUPFAM" id="SSF52058">
    <property type="entry name" value="L domain-like"/>
    <property type="match status" value="2"/>
</dbReference>
<comment type="caution">
    <text evidence="8">The sequence shown here is derived from an EMBL/GenBank/DDBJ whole genome shotgun (WGS) entry which is preliminary data.</text>
</comment>
<sequence length="764" mass="87104">MVTVVCVVCVTCALLTVVTAIHSCPQRCICTNSSNHISCSNKGLSELPRNLSPTLTLLDVSENQLSEIGERTLSAFHNLVDLKMKNNEIETITNNAFVSNRMLRDLDLNGNLLTRIHQETFRGIQRVVHLDLSNNNLVHIDGAFARMSELSRLDLSNNAITSITQFTFRDLTNLRYLLLAGNKITDIHHRAFVRLSKLMYLVLKANPIGMVPRFQFNTSVLSYIDLSECKLQRLPHGLPNSVRYLQLRRNNITTIGEGFFDECLYVSILVLDDNGIVHVTDRAFQHLTYLRQLWLNNNKLDRIPRPVPTSLLRLLMDGNRIRNISSGTFPDGSNLDTLSLMGNDMEHIEYDALHTLHNLTSVDFSSNRLQHVYPNTFRNAATLHTLQLSKNPLTYFHSRCFHGLTGLKTLSLAYIETKVAMYFDIFQDLAQLKKLDLDSSPDIIRMIFSDIRLLQNLSSIEDLSMLNSDMTHIDAAFPRFFSNLSVLHISSGQWHCDTHMIWFKNWLETTTVDIENKASIRCFTPRKLHRRSIISLIDSVFVDATQPTSTPSSVFRLTTFRPRRQSTVRETVPTKSPAEYPDYNDDYDTDDFDHTRTTDWVKLFSQWAPSTTTHRPDRTQYRAVGNTRGSRFDVRTHSKSTKRPVSYADTHDNGHSDNGESNVTLIVLVTTAGVIVLAGLLAVLIVYYARKQRRKDANLHKNSIKYKHKNNVLYFMPNSESTTGVEGSLSESVRTSSSREGMSLIPGRDINHEGPMRVYNWEEF</sequence>
<dbReference type="AlphaFoldDB" id="A0AAD9NR19"/>
<dbReference type="SMART" id="SM00369">
    <property type="entry name" value="LRR_TYP"/>
    <property type="match status" value="12"/>
</dbReference>
<dbReference type="InterPro" id="IPR000372">
    <property type="entry name" value="LRRNT"/>
</dbReference>
<evidence type="ECO:0000256" key="5">
    <source>
        <dbReference type="SAM" id="Phobius"/>
    </source>
</evidence>
<keyword evidence="5" id="KW-1133">Transmembrane helix</keyword>
<dbReference type="Pfam" id="PF13306">
    <property type="entry name" value="LRR_5"/>
    <property type="match status" value="1"/>
</dbReference>
<dbReference type="InterPro" id="IPR003591">
    <property type="entry name" value="Leu-rich_rpt_typical-subtyp"/>
</dbReference>
<feature type="transmembrane region" description="Helical" evidence="5">
    <location>
        <begin position="665"/>
        <end position="689"/>
    </location>
</feature>
<feature type="domain" description="LRRNT" evidence="7">
    <location>
        <begin position="23"/>
        <end position="57"/>
    </location>
</feature>
<dbReference type="InterPro" id="IPR026906">
    <property type="entry name" value="LRR_5"/>
</dbReference>
<dbReference type="Gene3D" id="3.80.10.10">
    <property type="entry name" value="Ribonuclease Inhibitor"/>
    <property type="match status" value="5"/>
</dbReference>
<evidence type="ECO:0000256" key="3">
    <source>
        <dbReference type="ARBA" id="ARBA00022737"/>
    </source>
</evidence>
<keyword evidence="3" id="KW-0677">Repeat</keyword>
<dbReference type="Proteomes" id="UP001209878">
    <property type="component" value="Unassembled WGS sequence"/>
</dbReference>
<dbReference type="EMBL" id="JAODUO010000598">
    <property type="protein sequence ID" value="KAK2177431.1"/>
    <property type="molecule type" value="Genomic_DNA"/>
</dbReference>
<reference evidence="8" key="1">
    <citation type="journal article" date="2023" name="Mol. Biol. Evol.">
        <title>Third-Generation Sequencing Reveals the Adaptive Role of the Epigenome in Three Deep-Sea Polychaetes.</title>
        <authorList>
            <person name="Perez M."/>
            <person name="Aroh O."/>
            <person name="Sun Y."/>
            <person name="Lan Y."/>
            <person name="Juniper S.K."/>
            <person name="Young C.R."/>
            <person name="Angers B."/>
            <person name="Qian P.Y."/>
        </authorList>
    </citation>
    <scope>NUCLEOTIDE SEQUENCE</scope>
    <source>
        <strain evidence="8">R07B-5</strain>
    </source>
</reference>
<evidence type="ECO:0000259" key="7">
    <source>
        <dbReference type="SMART" id="SM00013"/>
    </source>
</evidence>
<feature type="region of interest" description="Disordered" evidence="4">
    <location>
        <begin position="724"/>
        <end position="747"/>
    </location>
</feature>
<dbReference type="PANTHER" id="PTHR24366:SF161">
    <property type="entry name" value="TIR DOMAIN-CONTAINING PROTEIN"/>
    <property type="match status" value="1"/>
</dbReference>
<dbReference type="PROSITE" id="PS51450">
    <property type="entry name" value="LRR"/>
    <property type="match status" value="2"/>
</dbReference>
<feature type="region of interest" description="Disordered" evidence="4">
    <location>
        <begin position="633"/>
        <end position="659"/>
    </location>
</feature>
<feature type="chain" id="PRO_5042157828" description="LRRNT domain-containing protein" evidence="6">
    <location>
        <begin position="21"/>
        <end position="764"/>
    </location>
</feature>
<keyword evidence="9" id="KW-1185">Reference proteome</keyword>
<evidence type="ECO:0000256" key="6">
    <source>
        <dbReference type="SAM" id="SignalP"/>
    </source>
</evidence>
<dbReference type="InterPro" id="IPR001611">
    <property type="entry name" value="Leu-rich_rpt"/>
</dbReference>
<keyword evidence="2 6" id="KW-0732">Signal</keyword>
<name>A0AAD9NR19_RIDPI</name>
<evidence type="ECO:0000313" key="8">
    <source>
        <dbReference type="EMBL" id="KAK2177431.1"/>
    </source>
</evidence>
<keyword evidence="5" id="KW-0472">Membrane</keyword>
<evidence type="ECO:0000256" key="4">
    <source>
        <dbReference type="SAM" id="MobiDB-lite"/>
    </source>
</evidence>
<feature type="compositionally biased region" description="Low complexity" evidence="4">
    <location>
        <begin position="726"/>
        <end position="741"/>
    </location>
</feature>
<dbReference type="Pfam" id="PF13855">
    <property type="entry name" value="LRR_8"/>
    <property type="match status" value="3"/>
</dbReference>
<dbReference type="InterPro" id="IPR032675">
    <property type="entry name" value="LRR_dom_sf"/>
</dbReference>
<feature type="region of interest" description="Disordered" evidence="4">
    <location>
        <begin position="566"/>
        <end position="586"/>
    </location>
</feature>
<accession>A0AAD9NR19</accession>
<feature type="compositionally biased region" description="Basic and acidic residues" evidence="4">
    <location>
        <begin position="649"/>
        <end position="658"/>
    </location>
</feature>
<proteinExistence type="predicted"/>
<organism evidence="8 9">
    <name type="scientific">Ridgeia piscesae</name>
    <name type="common">Tubeworm</name>
    <dbReference type="NCBI Taxonomy" id="27915"/>
    <lineage>
        <taxon>Eukaryota</taxon>
        <taxon>Metazoa</taxon>
        <taxon>Spiralia</taxon>
        <taxon>Lophotrochozoa</taxon>
        <taxon>Annelida</taxon>
        <taxon>Polychaeta</taxon>
        <taxon>Sedentaria</taxon>
        <taxon>Canalipalpata</taxon>
        <taxon>Sabellida</taxon>
        <taxon>Siboglinidae</taxon>
        <taxon>Ridgeia</taxon>
    </lineage>
</organism>
<keyword evidence="5" id="KW-0812">Transmembrane</keyword>
<keyword evidence="1" id="KW-0433">Leucine-rich repeat</keyword>
<evidence type="ECO:0000256" key="2">
    <source>
        <dbReference type="ARBA" id="ARBA00022729"/>
    </source>
</evidence>
<feature type="signal peptide" evidence="6">
    <location>
        <begin position="1"/>
        <end position="20"/>
    </location>
</feature>
<gene>
    <name evidence="8" type="ORF">NP493_598g01044</name>
</gene>
<dbReference type="SMART" id="SM00013">
    <property type="entry name" value="LRRNT"/>
    <property type="match status" value="1"/>
</dbReference>
<evidence type="ECO:0000313" key="9">
    <source>
        <dbReference type="Proteomes" id="UP001209878"/>
    </source>
</evidence>
<evidence type="ECO:0000256" key="1">
    <source>
        <dbReference type="ARBA" id="ARBA00022614"/>
    </source>
</evidence>
<dbReference type="PANTHER" id="PTHR24366">
    <property type="entry name" value="IG(IMMUNOGLOBULIN) AND LRR(LEUCINE RICH REPEAT) DOMAINS"/>
    <property type="match status" value="1"/>
</dbReference>
<protein>
    <recommendedName>
        <fullName evidence="7">LRRNT domain-containing protein</fullName>
    </recommendedName>
</protein>